<keyword evidence="1" id="KW-0812">Transmembrane</keyword>
<sequence>MENKALWHSGAGIRALLRRHWLWCAVIPLVVLSRICWYGMLLPYKDTFIDCGDYIAFDTLAMLQGNPVNGRAPIYGMFLDFLELLFPAQYLSVAAFIQAAVSTVSLFVLAKLLYRIGVSSPWCELCVFFYSTTSAVLGWDACILTESFSLSWGIFFFYCTVLYIQQHRLRDGVLSILWAMALIFLRPQFLVYLALLLVFFVLKLIFPYDKAERKTLGRLLLLQLVCWAGIFAYCLVFQTHFGVFSMSNAMPRQNLMVCIDRGYYTDLEDGELASFVLEQLDQGGEPAIVCTEAVERFGNGRVDKAARQYFADHFDRYFWDTIDVMWQNSSEPFYGYAYNDALSYNSDAWGGFFDLYPYQKILFDNLTILHVLLASALEGIAMVVVWIKRRTMPWLHMALFSISVCTTYLTFFITNSQYMRTMISILPYFFCMAGLFLQMCSDYAARVRAAQPANTQ</sequence>
<evidence type="ECO:0000256" key="1">
    <source>
        <dbReference type="SAM" id="Phobius"/>
    </source>
</evidence>
<gene>
    <name evidence="2" type="ORF">H9846_02480</name>
</gene>
<feature type="transmembrane region" description="Helical" evidence="1">
    <location>
        <begin position="176"/>
        <end position="200"/>
    </location>
</feature>
<evidence type="ECO:0000313" key="3">
    <source>
        <dbReference type="Proteomes" id="UP000886751"/>
    </source>
</evidence>
<proteinExistence type="predicted"/>
<keyword evidence="1" id="KW-0472">Membrane</keyword>
<name>A0A9D1XZK8_9FIRM</name>
<feature type="transmembrane region" description="Helical" evidence="1">
    <location>
        <begin position="220"/>
        <end position="244"/>
    </location>
</feature>
<organism evidence="2 3">
    <name type="scientific">Candidatus Gemmiger excrementipullorum</name>
    <dbReference type="NCBI Taxonomy" id="2838610"/>
    <lineage>
        <taxon>Bacteria</taxon>
        <taxon>Bacillati</taxon>
        <taxon>Bacillota</taxon>
        <taxon>Clostridia</taxon>
        <taxon>Eubacteriales</taxon>
        <taxon>Gemmiger</taxon>
    </lineage>
</organism>
<dbReference type="Proteomes" id="UP000886751">
    <property type="component" value="Unassembled WGS sequence"/>
</dbReference>
<evidence type="ECO:0000313" key="2">
    <source>
        <dbReference type="EMBL" id="HIX94304.1"/>
    </source>
</evidence>
<feature type="transmembrane region" description="Helical" evidence="1">
    <location>
        <begin position="393"/>
        <end position="413"/>
    </location>
</feature>
<comment type="caution">
    <text evidence="2">The sequence shown here is derived from an EMBL/GenBank/DDBJ whole genome shotgun (WGS) entry which is preliminary data.</text>
</comment>
<accession>A0A9D1XZK8</accession>
<feature type="transmembrane region" description="Helical" evidence="1">
    <location>
        <begin position="147"/>
        <end position="164"/>
    </location>
</feature>
<feature type="transmembrane region" description="Helical" evidence="1">
    <location>
        <begin position="425"/>
        <end position="445"/>
    </location>
</feature>
<dbReference type="EMBL" id="DXEI01000040">
    <property type="protein sequence ID" value="HIX94304.1"/>
    <property type="molecule type" value="Genomic_DNA"/>
</dbReference>
<feature type="transmembrane region" description="Helical" evidence="1">
    <location>
        <begin position="88"/>
        <end position="110"/>
    </location>
</feature>
<protein>
    <submittedName>
        <fullName evidence="2">Uncharacterized protein</fullName>
    </submittedName>
</protein>
<feature type="transmembrane region" description="Helical" evidence="1">
    <location>
        <begin position="21"/>
        <end position="40"/>
    </location>
</feature>
<reference evidence="2" key="2">
    <citation type="submission" date="2021-04" db="EMBL/GenBank/DDBJ databases">
        <authorList>
            <person name="Gilroy R."/>
        </authorList>
    </citation>
    <scope>NUCLEOTIDE SEQUENCE</scope>
    <source>
        <strain evidence="2">ChiHecec2B26-7398</strain>
    </source>
</reference>
<keyword evidence="1" id="KW-1133">Transmembrane helix</keyword>
<reference evidence="2" key="1">
    <citation type="journal article" date="2021" name="PeerJ">
        <title>Extensive microbial diversity within the chicken gut microbiome revealed by metagenomics and culture.</title>
        <authorList>
            <person name="Gilroy R."/>
            <person name="Ravi A."/>
            <person name="Getino M."/>
            <person name="Pursley I."/>
            <person name="Horton D.L."/>
            <person name="Alikhan N.F."/>
            <person name="Baker D."/>
            <person name="Gharbi K."/>
            <person name="Hall N."/>
            <person name="Watson M."/>
            <person name="Adriaenssens E.M."/>
            <person name="Foster-Nyarko E."/>
            <person name="Jarju S."/>
            <person name="Secka A."/>
            <person name="Antonio M."/>
            <person name="Oren A."/>
            <person name="Chaudhuri R.R."/>
            <person name="La Ragione R."/>
            <person name="Hildebrand F."/>
            <person name="Pallen M.J."/>
        </authorList>
    </citation>
    <scope>NUCLEOTIDE SEQUENCE</scope>
    <source>
        <strain evidence="2">ChiHecec2B26-7398</strain>
    </source>
</reference>
<feature type="transmembrane region" description="Helical" evidence="1">
    <location>
        <begin position="366"/>
        <end position="387"/>
    </location>
</feature>
<dbReference type="AlphaFoldDB" id="A0A9D1XZK8"/>